<dbReference type="RefSeq" id="WP_093881573.1">
    <property type="nucleotide sequence ID" value="NZ_FOCD01000006.1"/>
</dbReference>
<evidence type="ECO:0000313" key="2">
    <source>
        <dbReference type="Proteomes" id="UP000199735"/>
    </source>
</evidence>
<accession>A0AAX2EJW4</accession>
<evidence type="ECO:0008006" key="3">
    <source>
        <dbReference type="Google" id="ProtNLM"/>
    </source>
</evidence>
<dbReference type="AlphaFoldDB" id="A0AAX2EJW4"/>
<protein>
    <recommendedName>
        <fullName evidence="3">Plantaricin C family lantibiotic</fullName>
    </recommendedName>
</protein>
<dbReference type="NCBIfam" id="NF000539">
    <property type="entry name" value="plantaricin"/>
    <property type="match status" value="1"/>
</dbReference>
<gene>
    <name evidence="1" type="ORF">SAMN04489762_3475</name>
</gene>
<comment type="caution">
    <text evidence="1">The sequence shown here is derived from an EMBL/GenBank/DDBJ whole genome shotgun (WGS) entry which is preliminary data.</text>
</comment>
<proteinExistence type="predicted"/>
<dbReference type="EMBL" id="FOCD01000006">
    <property type="protein sequence ID" value="SEO09432.1"/>
    <property type="molecule type" value="Genomic_DNA"/>
</dbReference>
<name>A0AAX2EJW4_9BACI</name>
<reference evidence="1 2" key="1">
    <citation type="submission" date="2016-10" db="EMBL/GenBank/DDBJ databases">
        <authorList>
            <person name="Varghese N."/>
            <person name="Submissions S."/>
        </authorList>
    </citation>
    <scope>NUCLEOTIDE SEQUENCE [LARGE SCALE GENOMIC DNA]</scope>
    <source>
        <strain evidence="1 2">DSM 21619</strain>
    </source>
</reference>
<evidence type="ECO:0000313" key="1">
    <source>
        <dbReference type="EMBL" id="SEO09432.1"/>
    </source>
</evidence>
<sequence length="76" mass="8163">MESKFIKNFDIQNKYSVNEKNPAGNLFEEISEQDLSLTSGGTSDAVSKVLANRWGLAGNYGQVCTLSAECALGQAC</sequence>
<dbReference type="Proteomes" id="UP000199735">
    <property type="component" value="Unassembled WGS sequence"/>
</dbReference>
<organism evidence="1 2">
    <name type="scientific">Terribacillus saccharophilus</name>
    <dbReference type="NCBI Taxonomy" id="361277"/>
    <lineage>
        <taxon>Bacteria</taxon>
        <taxon>Bacillati</taxon>
        <taxon>Bacillota</taxon>
        <taxon>Bacilli</taxon>
        <taxon>Bacillales</taxon>
        <taxon>Bacillaceae</taxon>
        <taxon>Terribacillus</taxon>
    </lineage>
</organism>